<dbReference type="PANTHER" id="PTHR30055">
    <property type="entry name" value="HTH-TYPE TRANSCRIPTIONAL REGULATOR RUTR"/>
    <property type="match status" value="1"/>
</dbReference>
<dbReference type="PRINTS" id="PR00455">
    <property type="entry name" value="HTHTETR"/>
</dbReference>
<feature type="domain" description="HTH tetR-type" evidence="3">
    <location>
        <begin position="3"/>
        <end position="63"/>
    </location>
</feature>
<dbReference type="GO" id="GO:0000976">
    <property type="term" value="F:transcription cis-regulatory region binding"/>
    <property type="evidence" value="ECO:0007669"/>
    <property type="project" value="TreeGrafter"/>
</dbReference>
<dbReference type="InterPro" id="IPR040611">
    <property type="entry name" value="AlkX_C"/>
</dbReference>
<protein>
    <submittedName>
        <fullName evidence="4">TetR/AcrR family transcriptional regulator</fullName>
    </submittedName>
</protein>
<evidence type="ECO:0000256" key="2">
    <source>
        <dbReference type="PROSITE-ProRule" id="PRU00335"/>
    </source>
</evidence>
<keyword evidence="5" id="KW-1185">Reference proteome</keyword>
<organism evidence="4 5">
    <name type="scientific">Gordonia asplenii</name>
    <dbReference type="NCBI Taxonomy" id="2725283"/>
    <lineage>
        <taxon>Bacteria</taxon>
        <taxon>Bacillati</taxon>
        <taxon>Actinomycetota</taxon>
        <taxon>Actinomycetes</taxon>
        <taxon>Mycobacteriales</taxon>
        <taxon>Gordoniaceae</taxon>
        <taxon>Gordonia</taxon>
    </lineage>
</organism>
<gene>
    <name evidence="4" type="ORF">HH308_15765</name>
</gene>
<dbReference type="EMBL" id="JABBNB010000015">
    <property type="protein sequence ID" value="NMO02669.1"/>
    <property type="molecule type" value="Genomic_DNA"/>
</dbReference>
<dbReference type="PANTHER" id="PTHR30055:SF146">
    <property type="entry name" value="HTH-TYPE TRANSCRIPTIONAL DUAL REGULATOR CECR"/>
    <property type="match status" value="1"/>
</dbReference>
<dbReference type="Gene3D" id="1.10.357.10">
    <property type="entry name" value="Tetracycline Repressor, domain 2"/>
    <property type="match status" value="1"/>
</dbReference>
<evidence type="ECO:0000313" key="4">
    <source>
        <dbReference type="EMBL" id="NMO02669.1"/>
    </source>
</evidence>
<dbReference type="SUPFAM" id="SSF46689">
    <property type="entry name" value="Homeodomain-like"/>
    <property type="match status" value="1"/>
</dbReference>
<dbReference type="PROSITE" id="PS50977">
    <property type="entry name" value="HTH_TETR_2"/>
    <property type="match status" value="1"/>
</dbReference>
<dbReference type="Proteomes" id="UP000550729">
    <property type="component" value="Unassembled WGS sequence"/>
</dbReference>
<dbReference type="AlphaFoldDB" id="A0A848KWJ1"/>
<name>A0A848KWJ1_9ACTN</name>
<reference evidence="4 5" key="1">
    <citation type="submission" date="2020-04" db="EMBL/GenBank/DDBJ databases">
        <title>Gordonia sp. nov. TBRC 11910.</title>
        <authorList>
            <person name="Suriyachadkun C."/>
        </authorList>
    </citation>
    <scope>NUCLEOTIDE SEQUENCE [LARGE SCALE GENOMIC DNA]</scope>
    <source>
        <strain evidence="4 5">TBRC 11910</strain>
    </source>
</reference>
<evidence type="ECO:0000259" key="3">
    <source>
        <dbReference type="PROSITE" id="PS50977"/>
    </source>
</evidence>
<comment type="caution">
    <text evidence="4">The sequence shown here is derived from an EMBL/GenBank/DDBJ whole genome shotgun (WGS) entry which is preliminary data.</text>
</comment>
<dbReference type="Pfam" id="PF18556">
    <property type="entry name" value="TetR_C_35"/>
    <property type="match status" value="1"/>
</dbReference>
<evidence type="ECO:0000256" key="1">
    <source>
        <dbReference type="ARBA" id="ARBA00023125"/>
    </source>
</evidence>
<feature type="DNA-binding region" description="H-T-H motif" evidence="2">
    <location>
        <begin position="26"/>
        <end position="45"/>
    </location>
</feature>
<dbReference type="InterPro" id="IPR009057">
    <property type="entry name" value="Homeodomain-like_sf"/>
</dbReference>
<proteinExistence type="predicted"/>
<accession>A0A848KWJ1</accession>
<dbReference type="GO" id="GO:0003700">
    <property type="term" value="F:DNA-binding transcription factor activity"/>
    <property type="evidence" value="ECO:0007669"/>
    <property type="project" value="TreeGrafter"/>
</dbReference>
<dbReference type="Pfam" id="PF00440">
    <property type="entry name" value="TetR_N"/>
    <property type="match status" value="1"/>
</dbReference>
<dbReference type="InterPro" id="IPR001647">
    <property type="entry name" value="HTH_TetR"/>
</dbReference>
<sequence>MRIVLRDRILDEARDLVVGEGWNAVNMSQVARRVGVSRPALYNEIGTKHELATALIERETDRFLAGNAAALAAHPDDIVEGLAAAAEFTLRTGQTNELLRTILAGEPEELLSLVTADSEPVLGRAIDAVGRLLRAQYGSRLDDTLTATLDEVFVRLTVSHLMQPRGEVTVAVAQVRAVVAALVR</sequence>
<evidence type="ECO:0000313" key="5">
    <source>
        <dbReference type="Proteomes" id="UP000550729"/>
    </source>
</evidence>
<keyword evidence="1 2" id="KW-0238">DNA-binding</keyword>
<dbReference type="InterPro" id="IPR050109">
    <property type="entry name" value="HTH-type_TetR-like_transc_reg"/>
</dbReference>